<proteinExistence type="predicted"/>
<keyword evidence="2" id="KW-1185">Reference proteome</keyword>
<evidence type="ECO:0000313" key="2">
    <source>
        <dbReference type="Proteomes" id="UP000294958"/>
    </source>
</evidence>
<comment type="caution">
    <text evidence="1">The sequence shown here is derived from an EMBL/GenBank/DDBJ whole genome shotgun (WGS) entry which is preliminary data.</text>
</comment>
<accession>A0A4V3DJV8</accession>
<dbReference type="OrthoDB" id="8099655at2"/>
<protein>
    <submittedName>
        <fullName evidence="1">Uncharacterized protein</fullName>
    </submittedName>
</protein>
<sequence length="50" mass="4870">MHSGMTSVKAALLTFAMLSALAVGGLGIYAADAASGHNAVDGYGVTTALD</sequence>
<name>A0A4V3DJV8_9HYPH</name>
<organism evidence="1 2">
    <name type="scientific">Aquamicrobium defluvii</name>
    <dbReference type="NCBI Taxonomy" id="69279"/>
    <lineage>
        <taxon>Bacteria</taxon>
        <taxon>Pseudomonadati</taxon>
        <taxon>Pseudomonadota</taxon>
        <taxon>Alphaproteobacteria</taxon>
        <taxon>Hyphomicrobiales</taxon>
        <taxon>Phyllobacteriaceae</taxon>
        <taxon>Aquamicrobium</taxon>
    </lineage>
</organism>
<reference evidence="1 2" key="1">
    <citation type="submission" date="2019-03" db="EMBL/GenBank/DDBJ databases">
        <title>Genomic Encyclopedia of Type Strains, Phase IV (KMG-IV): sequencing the most valuable type-strain genomes for metagenomic binning, comparative biology and taxonomic classification.</title>
        <authorList>
            <person name="Goeker M."/>
        </authorList>
    </citation>
    <scope>NUCLEOTIDE SEQUENCE [LARGE SCALE GENOMIC DNA]</scope>
    <source>
        <strain evidence="1 2">DSM 11603</strain>
    </source>
</reference>
<evidence type="ECO:0000313" key="1">
    <source>
        <dbReference type="EMBL" id="TDR31108.1"/>
    </source>
</evidence>
<dbReference type="EMBL" id="SNZF01000036">
    <property type="protein sequence ID" value="TDR31108.1"/>
    <property type="molecule type" value="Genomic_DNA"/>
</dbReference>
<gene>
    <name evidence="1" type="ORF">DES43_13612</name>
</gene>
<dbReference type="Proteomes" id="UP000294958">
    <property type="component" value="Unassembled WGS sequence"/>
</dbReference>
<dbReference type="AlphaFoldDB" id="A0A4V3DJV8"/>